<sequence>MRRETVVIALLIGAVLLPMWALTIETGHNSFEEIAVQPAENSSLAPTAGFLPTPTEVSVYVSGVLSWLGVFAIFGFLAFQVRFVDRIGRAGEPQHGSADDLPGVPSFVESEFREIVAYWPARADLAGVALVGLFAFLTVLFATLFAVETLGAARLQFLGLYAALGSFSLAELVVCYTTYFLPSITVAEQRDHS</sequence>
<feature type="transmembrane region" description="Helical" evidence="1">
    <location>
        <begin position="159"/>
        <end position="181"/>
    </location>
</feature>
<evidence type="ECO:0000313" key="2">
    <source>
        <dbReference type="EMBL" id="AWB27461.1"/>
    </source>
</evidence>
<dbReference type="EMBL" id="CP028858">
    <property type="protein sequence ID" value="AWB27461.1"/>
    <property type="molecule type" value="Genomic_DNA"/>
</dbReference>
<evidence type="ECO:0000313" key="3">
    <source>
        <dbReference type="Proteomes" id="UP000244727"/>
    </source>
</evidence>
<proteinExistence type="predicted"/>
<dbReference type="GeneID" id="36512231"/>
<dbReference type="KEGG" id="harc:HARCEL1_06950"/>
<dbReference type="AlphaFoldDB" id="A0A2R4X110"/>
<feature type="transmembrane region" description="Helical" evidence="1">
    <location>
        <begin position="59"/>
        <end position="79"/>
    </location>
</feature>
<protein>
    <submittedName>
        <fullName evidence="2">Uncharacterized protein</fullName>
    </submittedName>
</protein>
<name>A0A2R4X110_9EURY</name>
<keyword evidence="1" id="KW-0472">Membrane</keyword>
<dbReference type="RefSeq" id="WP_108381830.1">
    <property type="nucleotide sequence ID" value="NZ_CP028858.1"/>
</dbReference>
<organism evidence="2 3">
    <name type="scientific">Halococcoides cellulosivorans</name>
    <dbReference type="NCBI Taxonomy" id="1679096"/>
    <lineage>
        <taxon>Archaea</taxon>
        <taxon>Methanobacteriati</taxon>
        <taxon>Methanobacteriota</taxon>
        <taxon>Stenosarchaea group</taxon>
        <taxon>Halobacteria</taxon>
        <taxon>Halobacteriales</taxon>
        <taxon>Haloarculaceae</taxon>
        <taxon>Halococcoides</taxon>
    </lineage>
</organism>
<keyword evidence="1" id="KW-1133">Transmembrane helix</keyword>
<dbReference type="Proteomes" id="UP000244727">
    <property type="component" value="Chromosome"/>
</dbReference>
<feature type="transmembrane region" description="Helical" evidence="1">
    <location>
        <begin position="125"/>
        <end position="147"/>
    </location>
</feature>
<gene>
    <name evidence="2" type="ORF">HARCEL1_06950</name>
</gene>
<evidence type="ECO:0000256" key="1">
    <source>
        <dbReference type="SAM" id="Phobius"/>
    </source>
</evidence>
<reference evidence="2 3" key="1">
    <citation type="submission" date="2018-04" db="EMBL/GenBank/DDBJ databases">
        <title>Halococcoides cellulosivorans gen. nov., sp. nov., an extremely halophilic cellulose-utilizing haloarchaeon from hypersaline lakes.</title>
        <authorList>
            <person name="Sorokin D.Y."/>
            <person name="Toshchakov S.V."/>
            <person name="Samarov N.I."/>
            <person name="Korzhenkov A."/>
            <person name="Kublanov I.V."/>
        </authorList>
    </citation>
    <scope>NUCLEOTIDE SEQUENCE [LARGE SCALE GENOMIC DNA]</scope>
    <source>
        <strain evidence="2 3">HArcel1</strain>
    </source>
</reference>
<keyword evidence="3" id="KW-1185">Reference proteome</keyword>
<accession>A0A2R4X110</accession>
<keyword evidence="1" id="KW-0812">Transmembrane</keyword>